<organism evidence="1 2">
    <name type="scientific">Stachybotrys elegans</name>
    <dbReference type="NCBI Taxonomy" id="80388"/>
    <lineage>
        <taxon>Eukaryota</taxon>
        <taxon>Fungi</taxon>
        <taxon>Dikarya</taxon>
        <taxon>Ascomycota</taxon>
        <taxon>Pezizomycotina</taxon>
        <taxon>Sordariomycetes</taxon>
        <taxon>Hypocreomycetidae</taxon>
        <taxon>Hypocreales</taxon>
        <taxon>Stachybotryaceae</taxon>
        <taxon>Stachybotrys</taxon>
    </lineage>
</organism>
<dbReference type="EMBL" id="JAGPNK010000001">
    <property type="protein sequence ID" value="KAH7328273.1"/>
    <property type="molecule type" value="Genomic_DNA"/>
</dbReference>
<accession>A0A8K0WW40</accession>
<dbReference type="AlphaFoldDB" id="A0A8K0WW40"/>
<protein>
    <recommendedName>
        <fullName evidence="3">Glycosyltransferase family 31 protein</fullName>
    </recommendedName>
</protein>
<dbReference type="Proteomes" id="UP000813444">
    <property type="component" value="Unassembled WGS sequence"/>
</dbReference>
<evidence type="ECO:0000313" key="2">
    <source>
        <dbReference type="Proteomes" id="UP000813444"/>
    </source>
</evidence>
<dbReference type="OrthoDB" id="414175at2759"/>
<name>A0A8K0WW40_9HYPO</name>
<evidence type="ECO:0000313" key="1">
    <source>
        <dbReference type="EMBL" id="KAH7328273.1"/>
    </source>
</evidence>
<reference evidence="1" key="1">
    <citation type="journal article" date="2021" name="Nat. Commun.">
        <title>Genetic determinants of endophytism in the Arabidopsis root mycobiome.</title>
        <authorList>
            <person name="Mesny F."/>
            <person name="Miyauchi S."/>
            <person name="Thiergart T."/>
            <person name="Pickel B."/>
            <person name="Atanasova L."/>
            <person name="Karlsson M."/>
            <person name="Huettel B."/>
            <person name="Barry K.W."/>
            <person name="Haridas S."/>
            <person name="Chen C."/>
            <person name="Bauer D."/>
            <person name="Andreopoulos W."/>
            <person name="Pangilinan J."/>
            <person name="LaButti K."/>
            <person name="Riley R."/>
            <person name="Lipzen A."/>
            <person name="Clum A."/>
            <person name="Drula E."/>
            <person name="Henrissat B."/>
            <person name="Kohler A."/>
            <person name="Grigoriev I.V."/>
            <person name="Martin F.M."/>
            <person name="Hacquard S."/>
        </authorList>
    </citation>
    <scope>NUCLEOTIDE SEQUENCE</scope>
    <source>
        <strain evidence="1">MPI-CAGE-CH-0235</strain>
    </source>
</reference>
<dbReference type="Gene3D" id="3.90.550.50">
    <property type="match status" value="1"/>
</dbReference>
<sequence>MLFPRGPPSTLSRILQLIVVAAIVSSVFHLTRQSQRNHLSPMTVDIEAPAAGQATPEEQYLARIAGLCHLSKETSWLALRVRSSEEFSDWRSMTDVPLNLQADAPKVIDIEQPVRDHVLSKRRLELPVPSSPLPGQVDASDLLFGVSTTYSRFKAQDTALLQSWVRWLTNGRQQTNGASLIVMLDQSSDEQVQEVDELLSAAGIDAYVTTTEEPMSLARRYYELTRILKTFSANLEANGQTKRWFGLVEDSVFFPSLGYLLERLYTYNTATKIYIGMPSERDDWENDDKDEETITTAGGGAVFLSRPALTFIPRLHCFGRDEGSGGPVHAKHWDALLQDCITKQTDWKMHVLPGFYSPNDATHNPDIHSYETGMQPLLLHRAEDRHSLDATRAHLVTDLCGELCFMQRFQFHDNFVLVNGVSITQYANGVEVAPRDESTTSPNTAPKYDVPERLTVIDNDGADKKVLTWKGRRKVWRLMDSTIDKTGAVWQAYVKKADTSASAAVTDTIDSAMILIWENDKPHLR</sequence>
<gene>
    <name evidence="1" type="ORF">B0I35DRAFT_403673</name>
</gene>
<proteinExistence type="predicted"/>
<keyword evidence="2" id="KW-1185">Reference proteome</keyword>
<evidence type="ECO:0008006" key="3">
    <source>
        <dbReference type="Google" id="ProtNLM"/>
    </source>
</evidence>
<comment type="caution">
    <text evidence="1">The sequence shown here is derived from an EMBL/GenBank/DDBJ whole genome shotgun (WGS) entry which is preliminary data.</text>
</comment>